<keyword evidence="3" id="KW-1185">Reference proteome</keyword>
<gene>
    <name evidence="2" type="ORF">AKL17_1212</name>
</gene>
<dbReference type="RefSeq" id="WP_066811561.1">
    <property type="nucleotide sequence ID" value="NZ_CP012661.1"/>
</dbReference>
<name>A0A159Z2T5_9RHOB</name>
<dbReference type="Pfam" id="PF04248">
    <property type="entry name" value="NTP_transf_9"/>
    <property type="match status" value="1"/>
</dbReference>
<protein>
    <recommendedName>
        <fullName evidence="1">DUF427 domain-containing protein</fullName>
    </recommendedName>
</protein>
<feature type="domain" description="DUF427" evidence="1">
    <location>
        <begin position="16"/>
        <end position="105"/>
    </location>
</feature>
<dbReference type="Proteomes" id="UP000076128">
    <property type="component" value="Chromosome"/>
</dbReference>
<dbReference type="STRING" id="1335048.AKL17_1212"/>
<dbReference type="PANTHER" id="PTHR34310:SF9">
    <property type="entry name" value="BLR5716 PROTEIN"/>
    <property type="match status" value="1"/>
</dbReference>
<dbReference type="InterPro" id="IPR007361">
    <property type="entry name" value="DUF427"/>
</dbReference>
<evidence type="ECO:0000313" key="2">
    <source>
        <dbReference type="EMBL" id="AMY68468.1"/>
    </source>
</evidence>
<sequence>MNSQIHIRKLPGTHVVRAGGAILGESDAALELTEGTLPPVIYFPRDDLAMAFLDGSARRSSCPRKGEAEYFTIVLNSGQLADAGWSYPAPRDEVARIAGHVAFDAGRVTVERL</sequence>
<evidence type="ECO:0000313" key="3">
    <source>
        <dbReference type="Proteomes" id="UP000076128"/>
    </source>
</evidence>
<dbReference type="InterPro" id="IPR038694">
    <property type="entry name" value="DUF427_sf"/>
</dbReference>
<dbReference type="OrthoDB" id="9815163at2"/>
<reference evidence="2 3" key="1">
    <citation type="submission" date="2015-09" db="EMBL/GenBank/DDBJ databases">
        <title>Complete genome sequence of Defluviimonas alba cai42t isolated from an oilfield in Xinjiang.</title>
        <authorList>
            <person name="Geng S."/>
            <person name="Pan X."/>
            <person name="Wu X."/>
        </authorList>
    </citation>
    <scope>NUCLEOTIDE SEQUENCE [LARGE SCALE GENOMIC DNA]</scope>
    <source>
        <strain evidence="3">cai42</strain>
    </source>
</reference>
<proteinExistence type="predicted"/>
<dbReference type="Gene3D" id="2.170.150.40">
    <property type="entry name" value="Domain of unknown function (DUF427)"/>
    <property type="match status" value="1"/>
</dbReference>
<evidence type="ECO:0000259" key="1">
    <source>
        <dbReference type="Pfam" id="PF04248"/>
    </source>
</evidence>
<dbReference type="AlphaFoldDB" id="A0A159Z2T5"/>
<dbReference type="KEGG" id="daa:AKL17_1212"/>
<dbReference type="EMBL" id="CP012661">
    <property type="protein sequence ID" value="AMY68468.1"/>
    <property type="molecule type" value="Genomic_DNA"/>
</dbReference>
<dbReference type="PANTHER" id="PTHR34310">
    <property type="entry name" value="DUF427 DOMAIN PROTEIN (AFU_ORTHOLOGUE AFUA_3G02220)"/>
    <property type="match status" value="1"/>
</dbReference>
<organism evidence="2 3">
    <name type="scientific">Frigidibacter mobilis</name>
    <dbReference type="NCBI Taxonomy" id="1335048"/>
    <lineage>
        <taxon>Bacteria</taxon>
        <taxon>Pseudomonadati</taxon>
        <taxon>Pseudomonadota</taxon>
        <taxon>Alphaproteobacteria</taxon>
        <taxon>Rhodobacterales</taxon>
        <taxon>Paracoccaceae</taxon>
        <taxon>Frigidibacter</taxon>
    </lineage>
</organism>
<accession>A0A159Z2T5</accession>